<organism evidence="9 10">
    <name type="scientific">Hahella chejuensis (strain KCTC 2396)</name>
    <dbReference type="NCBI Taxonomy" id="349521"/>
    <lineage>
        <taxon>Bacteria</taxon>
        <taxon>Pseudomonadati</taxon>
        <taxon>Pseudomonadota</taxon>
        <taxon>Gammaproteobacteria</taxon>
        <taxon>Oceanospirillales</taxon>
        <taxon>Hahellaceae</taxon>
        <taxon>Hahella</taxon>
    </lineage>
</organism>
<keyword evidence="4" id="KW-0560">Oxidoreductase</keyword>
<evidence type="ECO:0000259" key="8">
    <source>
        <dbReference type="Pfam" id="PF04116"/>
    </source>
</evidence>
<keyword evidence="2 7" id="KW-0812">Transmembrane</keyword>
<name>Q2SAV2_HAHCH</name>
<dbReference type="PANTHER" id="PTHR21624">
    <property type="entry name" value="STEROL DESATURASE-RELATED PROTEIN"/>
    <property type="match status" value="1"/>
</dbReference>
<evidence type="ECO:0000256" key="3">
    <source>
        <dbReference type="ARBA" id="ARBA00022989"/>
    </source>
</evidence>
<dbReference type="GO" id="GO:0008610">
    <property type="term" value="P:lipid biosynthetic process"/>
    <property type="evidence" value="ECO:0007669"/>
    <property type="project" value="InterPro"/>
</dbReference>
<dbReference type="eggNOG" id="COG3000">
    <property type="taxonomic scope" value="Bacteria"/>
</dbReference>
<dbReference type="OrthoDB" id="9770329at2"/>
<evidence type="ECO:0000313" key="9">
    <source>
        <dbReference type="EMBL" id="ABC32222.1"/>
    </source>
</evidence>
<feature type="transmembrane region" description="Helical" evidence="7">
    <location>
        <begin position="134"/>
        <end position="153"/>
    </location>
</feature>
<dbReference type="HOGENOM" id="CLU_033631_1_1_6"/>
<dbReference type="PANTHER" id="PTHR21624:SF1">
    <property type="entry name" value="ALKYLGLYCEROL MONOOXYGENASE"/>
    <property type="match status" value="1"/>
</dbReference>
<dbReference type="GO" id="GO:0016020">
    <property type="term" value="C:membrane"/>
    <property type="evidence" value="ECO:0007669"/>
    <property type="project" value="GOC"/>
</dbReference>
<dbReference type="GO" id="GO:0012505">
    <property type="term" value="C:endomembrane system"/>
    <property type="evidence" value="ECO:0007669"/>
    <property type="project" value="UniProtKB-SubCell"/>
</dbReference>
<reference evidence="9 10" key="1">
    <citation type="journal article" date="2005" name="Nucleic Acids Res.">
        <title>Genomic blueprint of Hahella chejuensis, a marine microbe producing an algicidal agent.</title>
        <authorList>
            <person name="Jeong H."/>
            <person name="Yim J.H."/>
            <person name="Lee C."/>
            <person name="Choi S.-H."/>
            <person name="Park Y.K."/>
            <person name="Yoon S.H."/>
            <person name="Hur C.-G."/>
            <person name="Kang H.-Y."/>
            <person name="Kim D."/>
            <person name="Lee H.H."/>
            <person name="Park K.H."/>
            <person name="Park S.-H."/>
            <person name="Park H.-S."/>
            <person name="Lee H.K."/>
            <person name="Oh T.K."/>
            <person name="Kim J.F."/>
        </authorList>
    </citation>
    <scope>NUCLEOTIDE SEQUENCE [LARGE SCALE GENOMIC DNA]</scope>
    <source>
        <strain evidence="9 10">KCTC 2396</strain>
    </source>
</reference>
<proteinExistence type="predicted"/>
<dbReference type="KEGG" id="hch:HCH_05562"/>
<dbReference type="RefSeq" id="WP_011399285.1">
    <property type="nucleotide sequence ID" value="NC_007645.1"/>
</dbReference>
<comment type="subcellular location">
    <subcellularLocation>
        <location evidence="1">Endomembrane system</location>
        <topology evidence="1">Multi-pass membrane protein</topology>
    </subcellularLocation>
</comment>
<dbReference type="InterPro" id="IPR051689">
    <property type="entry name" value="Sterol_desaturase/TMEM195"/>
</dbReference>
<dbReference type="GO" id="GO:0006643">
    <property type="term" value="P:membrane lipid metabolic process"/>
    <property type="evidence" value="ECO:0007669"/>
    <property type="project" value="TreeGrafter"/>
</dbReference>
<evidence type="ECO:0000256" key="4">
    <source>
        <dbReference type="ARBA" id="ARBA00023002"/>
    </source>
</evidence>
<keyword evidence="3 7" id="KW-1133">Transmembrane helix</keyword>
<evidence type="ECO:0000256" key="2">
    <source>
        <dbReference type="ARBA" id="ARBA00022692"/>
    </source>
</evidence>
<evidence type="ECO:0000256" key="7">
    <source>
        <dbReference type="SAM" id="Phobius"/>
    </source>
</evidence>
<dbReference type="InterPro" id="IPR006694">
    <property type="entry name" value="Fatty_acid_hydroxylase"/>
</dbReference>
<dbReference type="Pfam" id="PF04116">
    <property type="entry name" value="FA_hydroxylase"/>
    <property type="match status" value="1"/>
</dbReference>
<feature type="transmembrane region" description="Helical" evidence="7">
    <location>
        <begin position="6"/>
        <end position="27"/>
    </location>
</feature>
<evidence type="ECO:0000256" key="1">
    <source>
        <dbReference type="ARBA" id="ARBA00004127"/>
    </source>
</evidence>
<keyword evidence="6 7" id="KW-0472">Membrane</keyword>
<evidence type="ECO:0000313" key="10">
    <source>
        <dbReference type="Proteomes" id="UP000000238"/>
    </source>
</evidence>
<gene>
    <name evidence="9" type="ordered locus">HCH_05562</name>
</gene>
<dbReference type="STRING" id="349521.HCH_05562"/>
<feature type="transmembrane region" description="Helical" evidence="7">
    <location>
        <begin position="81"/>
        <end position="101"/>
    </location>
</feature>
<dbReference type="GO" id="GO:0005506">
    <property type="term" value="F:iron ion binding"/>
    <property type="evidence" value="ECO:0007669"/>
    <property type="project" value="InterPro"/>
</dbReference>
<feature type="domain" description="Fatty acid hydroxylase" evidence="8">
    <location>
        <begin position="87"/>
        <end position="221"/>
    </location>
</feature>
<dbReference type="AlphaFoldDB" id="Q2SAV2"/>
<keyword evidence="10" id="KW-1185">Reference proteome</keyword>
<dbReference type="EMBL" id="CP000155">
    <property type="protein sequence ID" value="ABC32222.1"/>
    <property type="molecule type" value="Genomic_DNA"/>
</dbReference>
<dbReference type="GO" id="GO:0050479">
    <property type="term" value="F:glyceryl-ether monooxygenase activity"/>
    <property type="evidence" value="ECO:0007669"/>
    <property type="project" value="TreeGrafter"/>
</dbReference>
<evidence type="ECO:0000256" key="6">
    <source>
        <dbReference type="ARBA" id="ARBA00023136"/>
    </source>
</evidence>
<sequence>MQFELQYLLLALAPVFLGFIAWEAWYLQGRGAQFPSARYTWPDTLSNAALALMHEGSEAVAAIVLIYVYDAVFSLRLFDIPTVWWSFILLFLLQDFCYYWFHRGSHRIRWMWASHVVHHSSESLNLSTAFRQSLTYPISGMWLFWLPIILVGFTPQQAVTMVMLSLAFQFFIHTQVVRRLGWLEYLFNTPSHHRVHHARNPEYIDKNFAGILIIWDKLFGTFVAEKDELPCEYGVVKLVRSHNPLLLTFHEWRDMWRDALTPGLSLGNRLRALFGPPEAASSDVQSESQTINQADK</sequence>
<evidence type="ECO:0000256" key="5">
    <source>
        <dbReference type="ARBA" id="ARBA00023098"/>
    </source>
</evidence>
<dbReference type="Proteomes" id="UP000000238">
    <property type="component" value="Chromosome"/>
</dbReference>
<accession>Q2SAV2</accession>
<protein>
    <submittedName>
        <fullName evidence="9">Sterol desaturase</fullName>
    </submittedName>
</protein>
<keyword evidence="5" id="KW-0443">Lipid metabolism</keyword>